<feature type="transmembrane region" description="Helical" evidence="1">
    <location>
        <begin position="83"/>
        <end position="99"/>
    </location>
</feature>
<dbReference type="Pfam" id="PF23643">
    <property type="entry name" value="TRAPPC13_C"/>
    <property type="match status" value="1"/>
</dbReference>
<dbReference type="PANTHER" id="PTHR10351">
    <property type="entry name" value="TRANSCRIPTION FACTOR BTF3 FAMILY MEMBER"/>
    <property type="match status" value="1"/>
</dbReference>
<sequence length="334" mass="37813">MDSKAIAEKIKKLQANVEHVRTGGKGTPRRKKKVIHKTAAADDKKLQSNLKKLSVTNIPGIEEISLETSMKHRRMRQRPKRRLNYFFYSVFICFVHRIIDNINGSIINIYLGETFTFYVNCVNESDQKVTDISVKCDLQTNSQRMTLPCNVHDAELEGGQGVGQIISHEVKEIGQHILMCSVNYKTSSDEKMYFRKFFKFPVSKPIDVKTKFYSAESNDVYLEAQIENTSAVAMVLERIEMEPSQYYTATSVKTYERVLDLHLVLDDSSQASSLVFCSTSGISLGQLPPNGSVSFSIELLPVSIGFQSISGIHIIDSFLKRTYEHDDVAQVFVM</sequence>
<dbReference type="InterPro" id="IPR055428">
    <property type="entry name" value="TRAPPC13_C"/>
</dbReference>
<keyword evidence="1" id="KW-0812">Transmembrane</keyword>
<evidence type="ECO:0000313" key="4">
    <source>
        <dbReference type="Proteomes" id="UP000095283"/>
    </source>
</evidence>
<proteinExistence type="predicted"/>
<evidence type="ECO:0000259" key="3">
    <source>
        <dbReference type="Pfam" id="PF23643"/>
    </source>
</evidence>
<organism evidence="4 5">
    <name type="scientific">Heterorhabditis bacteriophora</name>
    <name type="common">Entomopathogenic nematode worm</name>
    <dbReference type="NCBI Taxonomy" id="37862"/>
    <lineage>
        <taxon>Eukaryota</taxon>
        <taxon>Metazoa</taxon>
        <taxon>Ecdysozoa</taxon>
        <taxon>Nematoda</taxon>
        <taxon>Chromadorea</taxon>
        <taxon>Rhabditida</taxon>
        <taxon>Rhabditina</taxon>
        <taxon>Rhabditomorpha</taxon>
        <taxon>Strongyloidea</taxon>
        <taxon>Heterorhabditidae</taxon>
        <taxon>Heterorhabditis</taxon>
    </lineage>
</organism>
<evidence type="ECO:0000256" key="1">
    <source>
        <dbReference type="SAM" id="Phobius"/>
    </source>
</evidence>
<dbReference type="WBParaSite" id="Hba_21038">
    <property type="protein sequence ID" value="Hba_21038"/>
    <property type="gene ID" value="Hba_21038"/>
</dbReference>
<dbReference type="Proteomes" id="UP000095283">
    <property type="component" value="Unplaced"/>
</dbReference>
<accession>A0A1I7XU72</accession>
<reference evidence="5" key="1">
    <citation type="submission" date="2016-11" db="UniProtKB">
        <authorList>
            <consortium name="WormBaseParasite"/>
        </authorList>
    </citation>
    <scope>IDENTIFICATION</scope>
</reference>
<feature type="domain" description="Trafficking protein particle complex subunit 13 N-terminal" evidence="2">
    <location>
        <begin position="108"/>
        <end position="202"/>
    </location>
</feature>
<keyword evidence="4" id="KW-1185">Reference proteome</keyword>
<dbReference type="CDD" id="cd22055">
    <property type="entry name" value="NAC_BTF3"/>
    <property type="match status" value="1"/>
</dbReference>
<dbReference type="Pfam" id="PF06159">
    <property type="entry name" value="TRAPPC13_N"/>
    <property type="match status" value="1"/>
</dbReference>
<evidence type="ECO:0000313" key="5">
    <source>
        <dbReference type="WBParaSite" id="Hba_21038"/>
    </source>
</evidence>
<feature type="domain" description="Trafficking protein particle complex subunit 13 C-terminal" evidence="3">
    <location>
        <begin position="254"/>
        <end position="333"/>
    </location>
</feature>
<dbReference type="InterPro" id="IPR039370">
    <property type="entry name" value="BTF3"/>
</dbReference>
<keyword evidence="1" id="KW-1133">Transmembrane helix</keyword>
<protein>
    <submittedName>
        <fullName evidence="5">NAC-A/B domain-containing protein</fullName>
    </submittedName>
</protein>
<keyword evidence="1" id="KW-0472">Membrane</keyword>
<name>A0A1I7XU72_HETBA</name>
<dbReference type="InterPro" id="IPR055427">
    <property type="entry name" value="TRAPPC13_N"/>
</dbReference>
<dbReference type="AlphaFoldDB" id="A0A1I7XU72"/>
<evidence type="ECO:0000259" key="2">
    <source>
        <dbReference type="Pfam" id="PF06159"/>
    </source>
</evidence>